<dbReference type="Proteomes" id="UP000740557">
    <property type="component" value="Unassembled WGS sequence"/>
</dbReference>
<keyword evidence="1" id="KW-1133">Transmembrane helix</keyword>
<feature type="transmembrane region" description="Helical" evidence="1">
    <location>
        <begin position="33"/>
        <end position="52"/>
    </location>
</feature>
<sequence>LTFFLLNVHGLIYIRVCESFCYIPNNFLLNSGLSNFLIAAMLSVFSTLIEMFSPSKWDDFLVPIGTTIVLMLLI</sequence>
<name>A0A955EBG8_UNCKA</name>
<reference evidence="2" key="1">
    <citation type="submission" date="2020-04" db="EMBL/GenBank/DDBJ databases">
        <authorList>
            <person name="Zhang T."/>
        </authorList>
    </citation>
    <scope>NUCLEOTIDE SEQUENCE</scope>
    <source>
        <strain evidence="2">HKST-UBA79</strain>
    </source>
</reference>
<reference evidence="2" key="2">
    <citation type="journal article" date="2021" name="Microbiome">
        <title>Successional dynamics and alternative stable states in a saline activated sludge microbial community over 9 years.</title>
        <authorList>
            <person name="Wang Y."/>
            <person name="Ye J."/>
            <person name="Ju F."/>
            <person name="Liu L."/>
            <person name="Boyd J.A."/>
            <person name="Deng Y."/>
            <person name="Parks D.H."/>
            <person name="Jiang X."/>
            <person name="Yin X."/>
            <person name="Woodcroft B.J."/>
            <person name="Tyson G.W."/>
            <person name="Hugenholtz P."/>
            <person name="Polz M.F."/>
            <person name="Zhang T."/>
        </authorList>
    </citation>
    <scope>NUCLEOTIDE SEQUENCE</scope>
    <source>
        <strain evidence="2">HKST-UBA79</strain>
    </source>
</reference>
<dbReference type="AlphaFoldDB" id="A0A955EBG8"/>
<organism evidence="2 3">
    <name type="scientific">candidate division WWE3 bacterium</name>
    <dbReference type="NCBI Taxonomy" id="2053526"/>
    <lineage>
        <taxon>Bacteria</taxon>
        <taxon>Katanobacteria</taxon>
    </lineage>
</organism>
<accession>A0A955EBG8</accession>
<comment type="caution">
    <text evidence="2">The sequence shown here is derived from an EMBL/GenBank/DDBJ whole genome shotgun (WGS) entry which is preliminary data.</text>
</comment>
<evidence type="ECO:0000256" key="1">
    <source>
        <dbReference type="SAM" id="Phobius"/>
    </source>
</evidence>
<feature type="non-terminal residue" evidence="2">
    <location>
        <position position="1"/>
    </location>
</feature>
<evidence type="ECO:0000313" key="2">
    <source>
        <dbReference type="EMBL" id="MCA9308406.1"/>
    </source>
</evidence>
<keyword evidence="1" id="KW-0812">Transmembrane</keyword>
<protein>
    <submittedName>
        <fullName evidence="2">Uncharacterized protein</fullName>
    </submittedName>
</protein>
<gene>
    <name evidence="2" type="ORF">KC980_02760</name>
</gene>
<proteinExistence type="predicted"/>
<evidence type="ECO:0000313" key="3">
    <source>
        <dbReference type="Proteomes" id="UP000740557"/>
    </source>
</evidence>
<dbReference type="EMBL" id="JAGQNX010000079">
    <property type="protein sequence ID" value="MCA9308406.1"/>
    <property type="molecule type" value="Genomic_DNA"/>
</dbReference>
<keyword evidence="1" id="KW-0472">Membrane</keyword>